<reference evidence="9 10" key="1">
    <citation type="submission" date="2016-08" db="EMBL/GenBank/DDBJ databases">
        <authorList>
            <person name="Seilhamer J.J."/>
        </authorList>
    </citation>
    <scope>NUCLEOTIDE SEQUENCE [LARGE SCALE GENOMIC DNA]</scope>
    <source>
        <strain evidence="9 10">SDA_GO95</strain>
    </source>
</reference>
<dbReference type="NCBIfam" id="TIGR00071">
    <property type="entry name" value="hisT_truA"/>
    <property type="match status" value="1"/>
</dbReference>
<feature type="active site" description="Nucleophile" evidence="4 5">
    <location>
        <position position="76"/>
    </location>
</feature>
<feature type="domain" description="Pseudouridine synthase I TruA alpha/beta" evidence="8">
    <location>
        <begin position="167"/>
        <end position="268"/>
    </location>
</feature>
<dbReference type="InterPro" id="IPR020095">
    <property type="entry name" value="PsdUridine_synth_TruA_C"/>
</dbReference>
<dbReference type="GO" id="GO:0160147">
    <property type="term" value="F:tRNA pseudouridine(38-40) synthase activity"/>
    <property type="evidence" value="ECO:0007669"/>
    <property type="project" value="UniProtKB-EC"/>
</dbReference>
<dbReference type="Gene3D" id="3.30.70.580">
    <property type="entry name" value="Pseudouridine synthase I, catalytic domain, N-terminal subdomain"/>
    <property type="match status" value="1"/>
</dbReference>
<feature type="binding site" evidence="4 6">
    <location>
        <position position="134"/>
    </location>
    <ligand>
        <name>substrate</name>
    </ligand>
</feature>
<evidence type="ECO:0000313" key="9">
    <source>
        <dbReference type="EMBL" id="SCB66481.1"/>
    </source>
</evidence>
<dbReference type="InterPro" id="IPR001406">
    <property type="entry name" value="PsdUridine_synth_TruA"/>
</dbReference>
<dbReference type="PIRSF" id="PIRSF001430">
    <property type="entry name" value="tRNA_psdUrid_synth"/>
    <property type="match status" value="1"/>
</dbReference>
<evidence type="ECO:0000313" key="10">
    <source>
        <dbReference type="Proteomes" id="UP000195696"/>
    </source>
</evidence>
<dbReference type="GO" id="GO:0003723">
    <property type="term" value="F:RNA binding"/>
    <property type="evidence" value="ECO:0007669"/>
    <property type="project" value="InterPro"/>
</dbReference>
<evidence type="ECO:0000256" key="5">
    <source>
        <dbReference type="PIRSR" id="PIRSR001430-1"/>
    </source>
</evidence>
<dbReference type="FunFam" id="3.30.70.580:FF:000001">
    <property type="entry name" value="tRNA pseudouridine synthase A"/>
    <property type="match status" value="1"/>
</dbReference>
<dbReference type="EMBL" id="FMAK01000013">
    <property type="protein sequence ID" value="SCB66481.1"/>
    <property type="molecule type" value="Genomic_DNA"/>
</dbReference>
<evidence type="ECO:0000259" key="8">
    <source>
        <dbReference type="Pfam" id="PF01416"/>
    </source>
</evidence>
<protein>
    <recommendedName>
        <fullName evidence="4">tRNA pseudouridine synthase A</fullName>
        <ecNumber evidence="4">5.4.99.12</ecNumber>
    </recommendedName>
    <alternativeName>
        <fullName evidence="4">tRNA pseudouridine(38-40) synthase</fullName>
    </alternativeName>
    <alternativeName>
        <fullName evidence="4">tRNA pseudouridylate synthase I</fullName>
    </alternativeName>
    <alternativeName>
        <fullName evidence="4">tRNA-uridine isomerase I</fullName>
    </alternativeName>
</protein>
<dbReference type="PANTHER" id="PTHR11142">
    <property type="entry name" value="PSEUDOURIDYLATE SYNTHASE"/>
    <property type="match status" value="1"/>
</dbReference>
<keyword evidence="2 4" id="KW-0819">tRNA processing</keyword>
<dbReference type="EC" id="5.4.99.12" evidence="4"/>
<proteinExistence type="inferred from homology"/>
<evidence type="ECO:0000256" key="3">
    <source>
        <dbReference type="ARBA" id="ARBA00023235"/>
    </source>
</evidence>
<comment type="catalytic activity">
    <reaction evidence="4 7">
        <text>uridine(38/39/40) in tRNA = pseudouridine(38/39/40) in tRNA</text>
        <dbReference type="Rhea" id="RHEA:22376"/>
        <dbReference type="Rhea" id="RHEA-COMP:10085"/>
        <dbReference type="Rhea" id="RHEA-COMP:10087"/>
        <dbReference type="ChEBI" id="CHEBI:65314"/>
        <dbReference type="ChEBI" id="CHEBI:65315"/>
        <dbReference type="EC" id="5.4.99.12"/>
    </reaction>
</comment>
<evidence type="ECO:0000256" key="2">
    <source>
        <dbReference type="ARBA" id="ARBA00022694"/>
    </source>
</evidence>
<feature type="domain" description="Pseudouridine synthase I TruA alpha/beta" evidence="8">
    <location>
        <begin position="31"/>
        <end position="128"/>
    </location>
</feature>
<name>A0A1C3ZPP2_BACMY</name>
<dbReference type="CDD" id="cd02570">
    <property type="entry name" value="PseudoU_synth_EcTruA"/>
    <property type="match status" value="1"/>
</dbReference>
<dbReference type="Proteomes" id="UP000195696">
    <property type="component" value="Unassembled WGS sequence"/>
</dbReference>
<keyword evidence="3 4" id="KW-0413">Isomerase</keyword>
<evidence type="ECO:0000256" key="4">
    <source>
        <dbReference type="HAMAP-Rule" id="MF_00171"/>
    </source>
</evidence>
<comment type="similarity">
    <text evidence="1 4 7">Belongs to the tRNA pseudouridine synthase TruA family.</text>
</comment>
<dbReference type="Pfam" id="PF01416">
    <property type="entry name" value="PseudoU_synth_1"/>
    <property type="match status" value="2"/>
</dbReference>
<organism evidence="9 10">
    <name type="scientific">Bacillus mycoides</name>
    <dbReference type="NCBI Taxonomy" id="1405"/>
    <lineage>
        <taxon>Bacteria</taxon>
        <taxon>Bacillati</taxon>
        <taxon>Bacillota</taxon>
        <taxon>Bacilli</taxon>
        <taxon>Bacillales</taxon>
        <taxon>Bacillaceae</taxon>
        <taxon>Bacillus</taxon>
        <taxon>Bacillus cereus group</taxon>
    </lineage>
</organism>
<gene>
    <name evidence="4" type="primary">truA</name>
    <name evidence="9" type="ORF">BWGO95_00416</name>
</gene>
<evidence type="ECO:0000256" key="6">
    <source>
        <dbReference type="PIRSR" id="PIRSR001430-2"/>
    </source>
</evidence>
<dbReference type="Gene3D" id="3.30.70.660">
    <property type="entry name" value="Pseudouridine synthase I, catalytic domain, C-terminal subdomain"/>
    <property type="match status" value="1"/>
</dbReference>
<evidence type="ECO:0000256" key="7">
    <source>
        <dbReference type="RuleBase" id="RU003792"/>
    </source>
</evidence>
<dbReference type="GO" id="GO:0031119">
    <property type="term" value="P:tRNA pseudouridine synthesis"/>
    <property type="evidence" value="ECO:0007669"/>
    <property type="project" value="UniProtKB-UniRule"/>
</dbReference>
<evidence type="ECO:0000256" key="1">
    <source>
        <dbReference type="ARBA" id="ARBA00009375"/>
    </source>
</evidence>
<comment type="subunit">
    <text evidence="4">Homodimer.</text>
</comment>
<comment type="caution">
    <text evidence="4">Lacks conserved residue(s) required for the propagation of feature annotation.</text>
</comment>
<comment type="function">
    <text evidence="4">Formation of pseudouridine at positions 38, 39 and 40 in the anticodon stem and loop of transfer RNAs.</text>
</comment>
<accession>A0A1C3ZPP2</accession>
<dbReference type="AlphaFoldDB" id="A0A1C3ZPP2"/>
<dbReference type="InterPro" id="IPR020103">
    <property type="entry name" value="PsdUridine_synth_cat_dom_sf"/>
</dbReference>
<dbReference type="InterPro" id="IPR020097">
    <property type="entry name" value="PsdUridine_synth_TruA_a/b_dom"/>
</dbReference>
<dbReference type="SUPFAM" id="SSF55120">
    <property type="entry name" value="Pseudouridine synthase"/>
    <property type="match status" value="1"/>
</dbReference>
<sequence length="268" mass="30583">MSLTKQELCEGIFYLANGSKENTMNNYKLTIQYDGARYKGWQRLGNNDNTIQGKIESIISEMVGKETEIIGCSRTDAGVHALNQVANFQSDEKLVEHKVKKYLNQYLPNDISITSVEEVPDRFHARYNSKAKTYLYKIWNEEHTNPFMRKYSMHVNKQLNVKSMKEAAKHLIGSHDFTAFSNAKSKKKSMVREVYTLDVFEESGFVQIRVSGNGFLHNMVRKIVGALIEVGLGQLEADAIPNILEEKQRNQINCLAEASGLYLENVKF</sequence>
<dbReference type="PANTHER" id="PTHR11142:SF22">
    <property type="entry name" value="TRNA PSEUDOURIDINE SYNTHASE A 2"/>
    <property type="match status" value="1"/>
</dbReference>
<dbReference type="InterPro" id="IPR020094">
    <property type="entry name" value="TruA/RsuA/RluB/E/F_N"/>
</dbReference>
<dbReference type="HAMAP" id="MF_00171">
    <property type="entry name" value="TruA"/>
    <property type="match status" value="1"/>
</dbReference>